<organism evidence="1 2">
    <name type="scientific">Thermothielavioides terrestris</name>
    <dbReference type="NCBI Taxonomy" id="2587410"/>
    <lineage>
        <taxon>Eukaryota</taxon>
        <taxon>Fungi</taxon>
        <taxon>Dikarya</taxon>
        <taxon>Ascomycota</taxon>
        <taxon>Pezizomycotina</taxon>
        <taxon>Sordariomycetes</taxon>
        <taxon>Sordariomycetidae</taxon>
        <taxon>Sordariales</taxon>
        <taxon>Chaetomiaceae</taxon>
        <taxon>Thermothielavioides</taxon>
    </lineage>
</organism>
<gene>
    <name evidence="1" type="ORF">TT172_LOCUS2627</name>
</gene>
<protein>
    <submittedName>
        <fullName evidence="1">Befbb487-7313-4be8-a39c-c07f525b7ad1</fullName>
    </submittedName>
</protein>
<name>A0A3S4B2U2_9PEZI</name>
<evidence type="ECO:0000313" key="1">
    <source>
        <dbReference type="EMBL" id="SPQ20208.1"/>
    </source>
</evidence>
<dbReference type="AlphaFoldDB" id="A0A3S4B2U2"/>
<sequence length="66" mass="7578">MSMRRRQDALKLGLDVLGQAVVVRLAPIIQQLSMSSCRFHMPWMSRIEPSSYIERAKHIRGDSLIP</sequence>
<proteinExistence type="predicted"/>
<evidence type="ECO:0000313" key="2">
    <source>
        <dbReference type="Proteomes" id="UP000289323"/>
    </source>
</evidence>
<dbReference type="Proteomes" id="UP000289323">
    <property type="component" value="Unassembled WGS sequence"/>
</dbReference>
<dbReference type="EMBL" id="OUUZ01000003">
    <property type="protein sequence ID" value="SPQ20208.1"/>
    <property type="molecule type" value="Genomic_DNA"/>
</dbReference>
<reference evidence="1 2" key="1">
    <citation type="submission" date="2018-04" db="EMBL/GenBank/DDBJ databases">
        <authorList>
            <person name="Huttner S."/>
            <person name="Dainat J."/>
        </authorList>
    </citation>
    <scope>NUCLEOTIDE SEQUENCE [LARGE SCALE GENOMIC DNA]</scope>
</reference>
<accession>A0A3S4B2U2</accession>